<organism evidence="1 2">
    <name type="scientific">Nostoc linckia FACHB-391</name>
    <dbReference type="NCBI Taxonomy" id="2692906"/>
    <lineage>
        <taxon>Bacteria</taxon>
        <taxon>Bacillati</taxon>
        <taxon>Cyanobacteriota</taxon>
        <taxon>Cyanophyceae</taxon>
        <taxon>Nostocales</taxon>
        <taxon>Nostocaceae</taxon>
        <taxon>Nostoc</taxon>
    </lineage>
</organism>
<protein>
    <submittedName>
        <fullName evidence="1">Uncharacterized protein</fullName>
    </submittedName>
</protein>
<dbReference type="EMBL" id="JACJTE010000130">
    <property type="protein sequence ID" value="MBD2565997.1"/>
    <property type="molecule type" value="Genomic_DNA"/>
</dbReference>
<proteinExistence type="predicted"/>
<dbReference type="Proteomes" id="UP000604661">
    <property type="component" value="Unassembled WGS sequence"/>
</dbReference>
<reference evidence="1 2" key="1">
    <citation type="journal article" date="2020" name="ISME J.">
        <title>Comparative genomics reveals insights into cyanobacterial evolution and habitat adaptation.</title>
        <authorList>
            <person name="Chen M.Y."/>
            <person name="Teng W.K."/>
            <person name="Zhao L."/>
            <person name="Hu C.X."/>
            <person name="Zhou Y.K."/>
            <person name="Han B.P."/>
            <person name="Song L.R."/>
            <person name="Shu W.S."/>
        </authorList>
    </citation>
    <scope>NUCLEOTIDE SEQUENCE [LARGE SCALE GENOMIC DNA]</scope>
    <source>
        <strain evidence="1 2">FACHB-391</strain>
    </source>
</reference>
<evidence type="ECO:0000313" key="1">
    <source>
        <dbReference type="EMBL" id="MBD2565997.1"/>
    </source>
</evidence>
<sequence>MKIGDLLEYLVLTLLELGIAVAQEIIDLIFEILEVAIRSVEKILNTSIDIPFFSYLYKKVAGDDLSINDLICLLIAIPMTVLYKIGEGEAPFQDDNERQKYVDAGKSIFKLTV</sequence>
<name>A0ABR8F8C0_NOSLI</name>
<dbReference type="RefSeq" id="WP_190900673.1">
    <property type="nucleotide sequence ID" value="NZ_JACJTE010000130.1"/>
</dbReference>
<evidence type="ECO:0000313" key="2">
    <source>
        <dbReference type="Proteomes" id="UP000604661"/>
    </source>
</evidence>
<gene>
    <name evidence="1" type="ORF">H6G95_36715</name>
</gene>
<accession>A0ABR8F8C0</accession>
<comment type="caution">
    <text evidence="1">The sequence shown here is derived from an EMBL/GenBank/DDBJ whole genome shotgun (WGS) entry which is preliminary data.</text>
</comment>
<keyword evidence="2" id="KW-1185">Reference proteome</keyword>